<dbReference type="Gene3D" id="3.40.50.300">
    <property type="entry name" value="P-loop containing nucleotide triphosphate hydrolases"/>
    <property type="match status" value="1"/>
</dbReference>
<comment type="subcellular location">
    <subcellularLocation>
        <location evidence="1">Cytoplasm</location>
        <location evidence="1">Cytoskeleton</location>
    </subcellularLocation>
</comment>
<evidence type="ECO:0000256" key="11">
    <source>
        <dbReference type="SAM" id="MobiDB-lite"/>
    </source>
</evidence>
<dbReference type="GO" id="GO:0045504">
    <property type="term" value="F:dynein heavy chain binding"/>
    <property type="evidence" value="ECO:0007669"/>
    <property type="project" value="TreeGrafter"/>
</dbReference>
<dbReference type="SUPFAM" id="SSF52540">
    <property type="entry name" value="P-loop containing nucleoside triphosphate hydrolases"/>
    <property type="match status" value="1"/>
</dbReference>
<dbReference type="EMBL" id="LT552062">
    <property type="protein sequence ID" value="SAL98313.1"/>
    <property type="molecule type" value="Genomic_DNA"/>
</dbReference>
<evidence type="ECO:0000313" key="12">
    <source>
        <dbReference type="EMBL" id="SAL98313.1"/>
    </source>
</evidence>
<dbReference type="InterPro" id="IPR027417">
    <property type="entry name" value="P-loop_NTPase"/>
</dbReference>
<dbReference type="Proteomes" id="UP000078561">
    <property type="component" value="Unassembled WGS sequence"/>
</dbReference>
<feature type="compositionally biased region" description="Basic and acidic residues" evidence="11">
    <location>
        <begin position="624"/>
        <end position="636"/>
    </location>
</feature>
<feature type="region of interest" description="Disordered" evidence="11">
    <location>
        <begin position="1"/>
        <end position="25"/>
    </location>
</feature>
<feature type="compositionally biased region" description="Basic and acidic residues" evidence="11">
    <location>
        <begin position="495"/>
        <end position="514"/>
    </location>
</feature>
<evidence type="ECO:0000256" key="4">
    <source>
        <dbReference type="ARBA" id="ARBA00022490"/>
    </source>
</evidence>
<evidence type="ECO:0000256" key="10">
    <source>
        <dbReference type="ARBA" id="ARBA00023212"/>
    </source>
</evidence>
<dbReference type="OMA" id="WTRPWSF"/>
<accession>A0A163JBY0</accession>
<dbReference type="InterPro" id="IPR022780">
    <property type="entry name" value="Dynein_light_int_chain"/>
</dbReference>
<keyword evidence="3" id="KW-0813">Transport</keyword>
<name>A0A163JBY0_ABSGL</name>
<evidence type="ECO:0000313" key="13">
    <source>
        <dbReference type="Proteomes" id="UP000078561"/>
    </source>
</evidence>
<feature type="region of interest" description="Disordered" evidence="11">
    <location>
        <begin position="587"/>
        <end position="642"/>
    </location>
</feature>
<dbReference type="GO" id="GO:0007018">
    <property type="term" value="P:microtubule-based movement"/>
    <property type="evidence" value="ECO:0007669"/>
    <property type="project" value="InterPro"/>
</dbReference>
<organism evidence="12">
    <name type="scientific">Absidia glauca</name>
    <name type="common">Pin mould</name>
    <dbReference type="NCBI Taxonomy" id="4829"/>
    <lineage>
        <taxon>Eukaryota</taxon>
        <taxon>Fungi</taxon>
        <taxon>Fungi incertae sedis</taxon>
        <taxon>Mucoromycota</taxon>
        <taxon>Mucoromycotina</taxon>
        <taxon>Mucoromycetes</taxon>
        <taxon>Mucorales</taxon>
        <taxon>Cunninghamellaceae</taxon>
        <taxon>Absidia</taxon>
    </lineage>
</organism>
<keyword evidence="8" id="KW-0243">Dynein</keyword>
<dbReference type="AlphaFoldDB" id="A0A163JBY0"/>
<evidence type="ECO:0000256" key="3">
    <source>
        <dbReference type="ARBA" id="ARBA00022448"/>
    </source>
</evidence>
<feature type="compositionally biased region" description="Polar residues" evidence="11">
    <location>
        <begin position="520"/>
        <end position="534"/>
    </location>
</feature>
<evidence type="ECO:0000256" key="2">
    <source>
        <dbReference type="ARBA" id="ARBA00006831"/>
    </source>
</evidence>
<keyword evidence="5" id="KW-0493">Microtubule</keyword>
<evidence type="ECO:0000256" key="1">
    <source>
        <dbReference type="ARBA" id="ARBA00004245"/>
    </source>
</evidence>
<dbReference type="InterPro" id="IPR008467">
    <property type="entry name" value="Dynein1_light_intermed_chain"/>
</dbReference>
<sequence length="642" mass="68894">MLTVTSQRSTSTQATTNGTPVSSEKDEIWSTILKGVASSKMVPTKNILLLGDSGCGKSTLIHYLKNDPGPQPVVPETDSLPPSSFNVSASNNYTPMPNENLDDDVANNLALGYTFVDIQDEENEAVARLGLYQLGLSAPEYLPLLKFALSADTLADSMVVLVLDWTRPWKFLESLQRWMNVLEHTMNEVRKEGGNPDSSWTRGKAVLDELREKVEFYLKTYTEPVPSSNGFSLTASTSTSSVPSTSTTSNFVPTSLVTNATSVSDQVTLPLPSGCLTSNYGIPITVVCCKSDHFTKLEQTHDYKDDQFDFIQQTLRCVCMKYGAALFYTSTLRPYTFHNLRQYILHRVLTTASKTYPYLIKAQVVERDSVAVPSGWDSWGKIRVLRDGFDCEAVNQGWDADMEALLDRQPHGAHGARGLYEEVIISPGTEEQPLNVPPPMTCEDEQVFLERHFETLQRASDGPSRQGTGASATARPSVVGPLGVSSATIDLMRVGSDKEGDLTRSSRTKDDKLLNKGPSPIQTNPSAMGSTAGATSPLGAGVGTAGAGGASNEVLANFFQSLLSKKVASGGSPTSASPTSSLLNGALSGAGTGASGVSTGVSGPGSNGLGGRDESAFGRRSAPNRKEVHKELDRMRQNVNKP</sequence>
<reference evidence="12" key="1">
    <citation type="submission" date="2016-04" db="EMBL/GenBank/DDBJ databases">
        <authorList>
            <person name="Evans L.H."/>
            <person name="Alamgir A."/>
            <person name="Owens N."/>
            <person name="Weber N.D."/>
            <person name="Virtaneva K."/>
            <person name="Barbian K."/>
            <person name="Babar A."/>
            <person name="Rosenke K."/>
        </authorList>
    </citation>
    <scope>NUCLEOTIDE SEQUENCE [LARGE SCALE GENOMIC DNA]</scope>
    <source>
        <strain evidence="12">CBS 101.48</strain>
    </source>
</reference>
<dbReference type="InParanoid" id="A0A163JBY0"/>
<feature type="region of interest" description="Disordered" evidence="11">
    <location>
        <begin position="495"/>
        <end position="535"/>
    </location>
</feature>
<evidence type="ECO:0000256" key="7">
    <source>
        <dbReference type="ARBA" id="ARBA00022840"/>
    </source>
</evidence>
<keyword evidence="4" id="KW-0963">Cytoplasm</keyword>
<keyword evidence="6" id="KW-0547">Nucleotide-binding</keyword>
<dbReference type="Pfam" id="PF05783">
    <property type="entry name" value="DLIC"/>
    <property type="match status" value="4"/>
</dbReference>
<dbReference type="PANTHER" id="PTHR12688:SF0">
    <property type="entry name" value="DYNEIN LIGHT INTERMEDIATE CHAIN"/>
    <property type="match status" value="1"/>
</dbReference>
<evidence type="ECO:0000256" key="6">
    <source>
        <dbReference type="ARBA" id="ARBA00022741"/>
    </source>
</evidence>
<keyword evidence="9" id="KW-0505">Motor protein</keyword>
<evidence type="ECO:0000256" key="5">
    <source>
        <dbReference type="ARBA" id="ARBA00022701"/>
    </source>
</evidence>
<dbReference type="STRING" id="4829.A0A163JBY0"/>
<protein>
    <recommendedName>
        <fullName evidence="14">Dynein light intermediate chain</fullName>
    </recommendedName>
</protein>
<dbReference type="GO" id="GO:0005524">
    <property type="term" value="F:ATP binding"/>
    <property type="evidence" value="ECO:0007669"/>
    <property type="project" value="UniProtKB-KW"/>
</dbReference>
<proteinExistence type="inferred from homology"/>
<evidence type="ECO:0008006" key="14">
    <source>
        <dbReference type="Google" id="ProtNLM"/>
    </source>
</evidence>
<keyword evidence="10" id="KW-0206">Cytoskeleton</keyword>
<dbReference type="GO" id="GO:0005868">
    <property type="term" value="C:cytoplasmic dynein complex"/>
    <property type="evidence" value="ECO:0007669"/>
    <property type="project" value="InterPro"/>
</dbReference>
<comment type="similarity">
    <text evidence="2">Belongs to the dynein light intermediate chain family.</text>
</comment>
<feature type="compositionally biased region" description="Low complexity" evidence="11">
    <location>
        <begin position="1"/>
        <end position="16"/>
    </location>
</feature>
<dbReference type="GO" id="GO:0000226">
    <property type="term" value="P:microtubule cytoskeleton organization"/>
    <property type="evidence" value="ECO:0007669"/>
    <property type="project" value="TreeGrafter"/>
</dbReference>
<dbReference type="OrthoDB" id="27603at2759"/>
<gene>
    <name evidence="12" type="primary">ABSGL_03842.1 scaffold 4673</name>
</gene>
<keyword evidence="13" id="KW-1185">Reference proteome</keyword>
<dbReference type="GO" id="GO:0005874">
    <property type="term" value="C:microtubule"/>
    <property type="evidence" value="ECO:0007669"/>
    <property type="project" value="UniProtKB-KW"/>
</dbReference>
<dbReference type="PANTHER" id="PTHR12688">
    <property type="entry name" value="DYNEIN LIGHT INTERMEDIATE CHAIN"/>
    <property type="match status" value="1"/>
</dbReference>
<evidence type="ECO:0000256" key="9">
    <source>
        <dbReference type="ARBA" id="ARBA00023175"/>
    </source>
</evidence>
<feature type="region of interest" description="Disordered" evidence="11">
    <location>
        <begin position="457"/>
        <end position="482"/>
    </location>
</feature>
<evidence type="ECO:0000256" key="8">
    <source>
        <dbReference type="ARBA" id="ARBA00023017"/>
    </source>
</evidence>
<keyword evidence="7" id="KW-0067">ATP-binding</keyword>